<keyword evidence="1" id="KW-0472">Membrane</keyword>
<dbReference type="PANTHER" id="PTHR35271:SF1">
    <property type="entry name" value="ABC TRANSPORTER, SUBSTRATE-BINDING LIPOPROTEIN"/>
    <property type="match status" value="1"/>
</dbReference>
<dbReference type="Gene3D" id="3.40.50.2300">
    <property type="match status" value="2"/>
</dbReference>
<dbReference type="STRING" id="370438.PTH_2291"/>
<evidence type="ECO:0000313" key="2">
    <source>
        <dbReference type="EMBL" id="BAF60472.1"/>
    </source>
</evidence>
<dbReference type="AlphaFoldDB" id="A5CZW7"/>
<accession>A5CZW7</accession>
<dbReference type="Proteomes" id="UP000006556">
    <property type="component" value="Chromosome"/>
</dbReference>
<proteinExistence type="predicted"/>
<keyword evidence="1" id="KW-0812">Transmembrane</keyword>
<dbReference type="eggNOG" id="COG2984">
    <property type="taxonomic scope" value="Bacteria"/>
</dbReference>
<dbReference type="InterPro" id="IPR007487">
    <property type="entry name" value="ABC_transpt-TYRBP-like"/>
</dbReference>
<dbReference type="EMBL" id="AP009389">
    <property type="protein sequence ID" value="BAF60472.1"/>
    <property type="molecule type" value="Genomic_DNA"/>
</dbReference>
<dbReference type="KEGG" id="pth:PTH_2291"/>
<dbReference type="Pfam" id="PF04392">
    <property type="entry name" value="ABC_sub_bind"/>
    <property type="match status" value="1"/>
</dbReference>
<evidence type="ECO:0000256" key="1">
    <source>
        <dbReference type="SAM" id="Phobius"/>
    </source>
</evidence>
<keyword evidence="1" id="KW-1133">Transmembrane helix</keyword>
<name>A5CZW7_PELTS</name>
<protein>
    <submittedName>
        <fullName evidence="2">ABC-type uncharacterized transport system, periplasmic component</fullName>
    </submittedName>
</protein>
<evidence type="ECO:0000313" key="3">
    <source>
        <dbReference type="Proteomes" id="UP000006556"/>
    </source>
</evidence>
<gene>
    <name evidence="2" type="ordered locus">PTH_2291</name>
</gene>
<dbReference type="HOGENOM" id="CLU_057483_1_0_9"/>
<organism evidence="2 3">
    <name type="scientific">Pelotomaculum thermopropionicum (strain DSM 13744 / JCM 10971 / SI)</name>
    <dbReference type="NCBI Taxonomy" id="370438"/>
    <lineage>
        <taxon>Bacteria</taxon>
        <taxon>Bacillati</taxon>
        <taxon>Bacillota</taxon>
        <taxon>Clostridia</taxon>
        <taxon>Eubacteriales</taxon>
        <taxon>Desulfotomaculaceae</taxon>
        <taxon>Pelotomaculum</taxon>
    </lineage>
</organism>
<keyword evidence="3" id="KW-1185">Reference proteome</keyword>
<dbReference type="PANTHER" id="PTHR35271">
    <property type="entry name" value="ABC TRANSPORTER, SUBSTRATE-BINDING LIPOPROTEIN-RELATED"/>
    <property type="match status" value="1"/>
</dbReference>
<feature type="transmembrane region" description="Helical" evidence="1">
    <location>
        <begin position="7"/>
        <end position="28"/>
    </location>
</feature>
<sequence>MMKRPGFNQIIIIVFYLTLCIFLVGFNLSKPRVLVIHSYDPDYSWVGDVNKGINEVLGKKPLSVKYFYLDIRRHPDTGYMTNAGIAARNLVNKWKPGVIIAVDDEAQMLVGKYFVNHPSINIVFAGVEGILEEYGYDSAVNVTGIFEKIQLDALRDTMVQILPEGRRRIAHISDASQPALFSGGEINSYTWKPLELKDSTRCRTFDDWKKAVLQAQDNADILLLTDYHSIRRSPTDKSIVPPREIIQWTEQNSRLPGISYREAYVEDGGMMAVCASPLEQGRAAAEMALEIVEKGVKPLDIFFRENRLYIVHIRESGVKSHHITMPGMLEAFARATGHYY</sequence>
<reference evidence="3" key="1">
    <citation type="journal article" date="2008" name="Genome Res.">
        <title>The genome of Pelotomaculum thermopropionicum reveals niche-associated evolution in anaerobic microbiota.</title>
        <authorList>
            <person name="Kosaka T."/>
            <person name="Kato S."/>
            <person name="Shimoyama T."/>
            <person name="Ishii S."/>
            <person name="Abe T."/>
            <person name="Watanabe K."/>
        </authorList>
    </citation>
    <scope>NUCLEOTIDE SEQUENCE [LARGE SCALE GENOMIC DNA]</scope>
    <source>
        <strain evidence="3">DSM 13744 / JCM 10971 / SI</strain>
    </source>
</reference>